<sequence length="359" mass="40034">MTAQLIDYCVIGAGPAALQLGYELKKAGFDFVLLEANNTIAQHLGADNTAPFSLEKHKTVAADHPKHHDRFSLLCDAPHLNFEATAQHRQGNNRAWASYLRAFAAFYQLPIRYQSEVTHIAQREGRFLVRDRSHRVILAKYVVIATTAAWRNGVFAPNCLPDSSRHHHLPELTHEWESINIPNLYFVANAAPADHNTGSAYRHSVRALARILACKNHGWDWPRQGVGRDAATLSDMIAMRLANSAALWQEASVLCDYIDLANGGTYMEAVPCRRIHQTRLGKSTDFLTIHFEIGPGNPFMGTPALVATCHAAGPVAVIRYQHNGRLLESRRLPSDPEALQTTVREFLNRHLKTLESIAM</sequence>
<dbReference type="PANTHER" id="PTHR43539">
    <property type="entry name" value="FLAVIN-BINDING MONOOXYGENASE-LIKE PROTEIN (AFU_ORTHOLOGUE AFUA_4G09220)"/>
    <property type="match status" value="1"/>
</dbReference>
<keyword evidence="3" id="KW-1185">Reference proteome</keyword>
<dbReference type="GO" id="GO:0004497">
    <property type="term" value="F:monooxygenase activity"/>
    <property type="evidence" value="ECO:0007669"/>
    <property type="project" value="TreeGrafter"/>
</dbReference>
<dbReference type="Pfam" id="PF13738">
    <property type="entry name" value="Pyr_redox_3"/>
    <property type="match status" value="1"/>
</dbReference>
<dbReference type="InterPro" id="IPR050982">
    <property type="entry name" value="Auxin_biosynth/cation_transpt"/>
</dbReference>
<dbReference type="AlphaFoldDB" id="A0A8J7QLL8"/>
<proteinExistence type="predicted"/>
<organism evidence="2 3">
    <name type="scientific">Acanthopleuribacter pedis</name>
    <dbReference type="NCBI Taxonomy" id="442870"/>
    <lineage>
        <taxon>Bacteria</taxon>
        <taxon>Pseudomonadati</taxon>
        <taxon>Acidobacteriota</taxon>
        <taxon>Holophagae</taxon>
        <taxon>Acanthopleuribacterales</taxon>
        <taxon>Acanthopleuribacteraceae</taxon>
        <taxon>Acanthopleuribacter</taxon>
    </lineage>
</organism>
<dbReference type="Gene3D" id="3.50.50.60">
    <property type="entry name" value="FAD/NAD(P)-binding domain"/>
    <property type="match status" value="1"/>
</dbReference>
<dbReference type="InterPro" id="IPR036188">
    <property type="entry name" value="FAD/NAD-bd_sf"/>
</dbReference>
<reference evidence="2" key="1">
    <citation type="submission" date="2021-03" db="EMBL/GenBank/DDBJ databases">
        <authorList>
            <person name="Wang G."/>
        </authorList>
    </citation>
    <scope>NUCLEOTIDE SEQUENCE</scope>
    <source>
        <strain evidence="2">KCTC 12899</strain>
    </source>
</reference>
<name>A0A8J7QLL8_9BACT</name>
<evidence type="ECO:0000313" key="2">
    <source>
        <dbReference type="EMBL" id="MBO1320558.1"/>
    </source>
</evidence>
<dbReference type="SUPFAM" id="SSF51905">
    <property type="entry name" value="FAD/NAD(P)-binding domain"/>
    <property type="match status" value="1"/>
</dbReference>
<accession>A0A8J7QLL8</accession>
<gene>
    <name evidence="2" type="ORF">J3U88_18925</name>
</gene>
<comment type="caution">
    <text evidence="2">The sequence shown here is derived from an EMBL/GenBank/DDBJ whole genome shotgun (WGS) entry which is preliminary data.</text>
</comment>
<dbReference type="PANTHER" id="PTHR43539:SF78">
    <property type="entry name" value="FLAVIN-CONTAINING MONOOXYGENASE"/>
    <property type="match status" value="1"/>
</dbReference>
<evidence type="ECO:0000256" key="1">
    <source>
        <dbReference type="ARBA" id="ARBA00023002"/>
    </source>
</evidence>
<evidence type="ECO:0000313" key="3">
    <source>
        <dbReference type="Proteomes" id="UP000664417"/>
    </source>
</evidence>
<dbReference type="EMBL" id="JAFREP010000018">
    <property type="protein sequence ID" value="MBO1320558.1"/>
    <property type="molecule type" value="Genomic_DNA"/>
</dbReference>
<protein>
    <submittedName>
        <fullName evidence="2">NAD(P)-binding domain-containing protein</fullName>
    </submittedName>
</protein>
<dbReference type="GO" id="GO:0050660">
    <property type="term" value="F:flavin adenine dinucleotide binding"/>
    <property type="evidence" value="ECO:0007669"/>
    <property type="project" value="TreeGrafter"/>
</dbReference>
<dbReference type="RefSeq" id="WP_207860513.1">
    <property type="nucleotide sequence ID" value="NZ_JAFREP010000018.1"/>
</dbReference>
<keyword evidence="1" id="KW-0560">Oxidoreductase</keyword>
<dbReference type="Proteomes" id="UP000664417">
    <property type="component" value="Unassembled WGS sequence"/>
</dbReference>